<feature type="domain" description="RNA polymerase sigma factor 70 region 4 type 2" evidence="8">
    <location>
        <begin position="214"/>
        <end position="265"/>
    </location>
</feature>
<dbReference type="GO" id="GO:0003677">
    <property type="term" value="F:DNA binding"/>
    <property type="evidence" value="ECO:0007669"/>
    <property type="project" value="UniProtKB-KW"/>
</dbReference>
<dbReference type="GO" id="GO:0006352">
    <property type="term" value="P:DNA-templated transcription initiation"/>
    <property type="evidence" value="ECO:0007669"/>
    <property type="project" value="InterPro"/>
</dbReference>
<dbReference type="InterPro" id="IPR036388">
    <property type="entry name" value="WH-like_DNA-bd_sf"/>
</dbReference>
<evidence type="ECO:0000256" key="4">
    <source>
        <dbReference type="ARBA" id="ARBA00023125"/>
    </source>
</evidence>
<dbReference type="PANTHER" id="PTHR43133:SF8">
    <property type="entry name" value="RNA POLYMERASE SIGMA FACTOR HI_1459-RELATED"/>
    <property type="match status" value="1"/>
</dbReference>
<evidence type="ECO:0000259" key="8">
    <source>
        <dbReference type="Pfam" id="PF08281"/>
    </source>
</evidence>
<dbReference type="Gene3D" id="1.10.10.10">
    <property type="entry name" value="Winged helix-like DNA-binding domain superfamily/Winged helix DNA-binding domain"/>
    <property type="match status" value="1"/>
</dbReference>
<feature type="region of interest" description="Disordered" evidence="6">
    <location>
        <begin position="168"/>
        <end position="195"/>
    </location>
</feature>
<dbReference type="OrthoDB" id="158189at2"/>
<protein>
    <submittedName>
        <fullName evidence="9">RNA polymerase sigma-70 factor (ECF subfamily)</fullName>
    </submittedName>
</protein>
<evidence type="ECO:0000313" key="9">
    <source>
        <dbReference type="EMBL" id="PZW36275.1"/>
    </source>
</evidence>
<feature type="region of interest" description="Disordered" evidence="6">
    <location>
        <begin position="9"/>
        <end position="66"/>
    </location>
</feature>
<evidence type="ECO:0000259" key="7">
    <source>
        <dbReference type="Pfam" id="PF04542"/>
    </source>
</evidence>
<accession>A0A326UEC9</accession>
<organism evidence="9 10">
    <name type="scientific">Thermosporothrix hazakensis</name>
    <dbReference type="NCBI Taxonomy" id="644383"/>
    <lineage>
        <taxon>Bacteria</taxon>
        <taxon>Bacillati</taxon>
        <taxon>Chloroflexota</taxon>
        <taxon>Ktedonobacteria</taxon>
        <taxon>Ktedonobacterales</taxon>
        <taxon>Thermosporotrichaceae</taxon>
        <taxon>Thermosporothrix</taxon>
    </lineage>
</organism>
<dbReference type="EMBL" id="QKUF01000001">
    <property type="protein sequence ID" value="PZW36275.1"/>
    <property type="molecule type" value="Genomic_DNA"/>
</dbReference>
<dbReference type="PANTHER" id="PTHR43133">
    <property type="entry name" value="RNA POLYMERASE ECF-TYPE SIGMA FACTO"/>
    <property type="match status" value="1"/>
</dbReference>
<feature type="domain" description="RNA polymerase sigma-70 region 2" evidence="7">
    <location>
        <begin position="79"/>
        <end position="146"/>
    </location>
</feature>
<dbReference type="Pfam" id="PF08281">
    <property type="entry name" value="Sigma70_r4_2"/>
    <property type="match status" value="1"/>
</dbReference>
<dbReference type="GO" id="GO:0016987">
    <property type="term" value="F:sigma factor activity"/>
    <property type="evidence" value="ECO:0007669"/>
    <property type="project" value="UniProtKB-KW"/>
</dbReference>
<dbReference type="InterPro" id="IPR013324">
    <property type="entry name" value="RNA_pol_sigma_r3/r4-like"/>
</dbReference>
<dbReference type="Gene3D" id="1.10.1740.10">
    <property type="match status" value="1"/>
</dbReference>
<dbReference type="Pfam" id="PF04542">
    <property type="entry name" value="Sigma70_r2"/>
    <property type="match status" value="1"/>
</dbReference>
<dbReference type="NCBIfam" id="TIGR02937">
    <property type="entry name" value="sigma70-ECF"/>
    <property type="match status" value="1"/>
</dbReference>
<evidence type="ECO:0000256" key="1">
    <source>
        <dbReference type="ARBA" id="ARBA00010641"/>
    </source>
</evidence>
<keyword evidence="10" id="KW-1185">Reference proteome</keyword>
<dbReference type="RefSeq" id="WP_111318385.1">
    <property type="nucleotide sequence ID" value="NZ_BIFX01000001.1"/>
</dbReference>
<evidence type="ECO:0000256" key="6">
    <source>
        <dbReference type="SAM" id="MobiDB-lite"/>
    </source>
</evidence>
<proteinExistence type="inferred from homology"/>
<gene>
    <name evidence="9" type="ORF">EI42_00448</name>
</gene>
<keyword evidence="2" id="KW-0805">Transcription regulation</keyword>
<keyword evidence="3" id="KW-0731">Sigma factor</keyword>
<feature type="compositionally biased region" description="Basic and acidic residues" evidence="6">
    <location>
        <begin position="44"/>
        <end position="66"/>
    </location>
</feature>
<dbReference type="SUPFAM" id="SSF88946">
    <property type="entry name" value="Sigma2 domain of RNA polymerase sigma factors"/>
    <property type="match status" value="1"/>
</dbReference>
<dbReference type="CDD" id="cd06171">
    <property type="entry name" value="Sigma70_r4"/>
    <property type="match status" value="1"/>
</dbReference>
<evidence type="ECO:0000256" key="3">
    <source>
        <dbReference type="ARBA" id="ARBA00023082"/>
    </source>
</evidence>
<evidence type="ECO:0000256" key="5">
    <source>
        <dbReference type="ARBA" id="ARBA00023163"/>
    </source>
</evidence>
<evidence type="ECO:0000313" key="10">
    <source>
        <dbReference type="Proteomes" id="UP000248806"/>
    </source>
</evidence>
<dbReference type="InterPro" id="IPR013249">
    <property type="entry name" value="RNA_pol_sigma70_r4_t2"/>
</dbReference>
<dbReference type="Proteomes" id="UP000248806">
    <property type="component" value="Unassembled WGS sequence"/>
</dbReference>
<evidence type="ECO:0000256" key="2">
    <source>
        <dbReference type="ARBA" id="ARBA00023015"/>
    </source>
</evidence>
<reference evidence="9 10" key="1">
    <citation type="submission" date="2018-06" db="EMBL/GenBank/DDBJ databases">
        <title>Genomic Encyclopedia of Archaeal and Bacterial Type Strains, Phase II (KMG-II): from individual species to whole genera.</title>
        <authorList>
            <person name="Goeker M."/>
        </authorList>
    </citation>
    <scope>NUCLEOTIDE SEQUENCE [LARGE SCALE GENOMIC DNA]</scope>
    <source>
        <strain evidence="9 10">ATCC BAA-1881</strain>
    </source>
</reference>
<dbReference type="SUPFAM" id="SSF88659">
    <property type="entry name" value="Sigma3 and sigma4 domains of RNA polymerase sigma factors"/>
    <property type="match status" value="1"/>
</dbReference>
<name>A0A326UEC9_THEHA</name>
<dbReference type="InterPro" id="IPR013325">
    <property type="entry name" value="RNA_pol_sigma_r2"/>
</dbReference>
<keyword evidence="5" id="KW-0804">Transcription</keyword>
<dbReference type="InterPro" id="IPR007627">
    <property type="entry name" value="RNA_pol_sigma70_r2"/>
</dbReference>
<comment type="similarity">
    <text evidence="1">Belongs to the sigma-70 factor family. ECF subfamily.</text>
</comment>
<dbReference type="InterPro" id="IPR014284">
    <property type="entry name" value="RNA_pol_sigma-70_dom"/>
</dbReference>
<keyword evidence="4" id="KW-0238">DNA-binding</keyword>
<dbReference type="AlphaFoldDB" id="A0A326UEC9"/>
<dbReference type="InterPro" id="IPR039425">
    <property type="entry name" value="RNA_pol_sigma-70-like"/>
</dbReference>
<comment type="caution">
    <text evidence="9">The sequence shown here is derived from an EMBL/GenBank/DDBJ whole genome shotgun (WGS) entry which is preliminary data.</text>
</comment>
<sequence length="277" mass="31189">MDIAIRLYNTNSSLRSPREEERPGQSGLSFPVQEEGIEEEAEDVRERAEELEGAEEKSPATHNTEQAEKISIEDFENIFLRYQGPITNFIYHLVGNREQAYDLAQDVFVKAYRALLGGTVVQPGALSAWLYRIAANTTTDTLRRRRLISWLPLSLFNEDRGIGAGMVGETGSTTSDGHSNEESVPEVRSGAVSTSYEPHNYDGARFESRVADREIVERVFQQLPPKYASCLWLYENDGLSCAEIAEVLNISASAVKMRLMRARERFIALYKKEVGED</sequence>